<comment type="caution">
    <text evidence="6">The sequence shown here is derived from an EMBL/GenBank/DDBJ whole genome shotgun (WGS) entry which is preliminary data.</text>
</comment>
<dbReference type="PANTHER" id="PTHR46698">
    <property type="entry name" value="CROSSVEINLESS 2"/>
    <property type="match status" value="1"/>
</dbReference>
<accession>A0A811UHP9</accession>
<feature type="domain" description="VWFC" evidence="5">
    <location>
        <begin position="59"/>
        <end position="120"/>
    </location>
</feature>
<evidence type="ECO:0000313" key="6">
    <source>
        <dbReference type="EMBL" id="CAD6998301.1"/>
    </source>
</evidence>
<dbReference type="OrthoDB" id="7482456at2759"/>
<name>A0A811UHP9_CERCA</name>
<keyword evidence="7" id="KW-1185">Reference proteome</keyword>
<gene>
    <name evidence="6" type="ORF">CCAP1982_LOCUS6910</name>
</gene>
<dbReference type="SMART" id="SM00214">
    <property type="entry name" value="VWC"/>
    <property type="match status" value="1"/>
</dbReference>
<dbReference type="AlphaFoldDB" id="A0A811UHP9"/>
<dbReference type="PANTHER" id="PTHR46698:SF3">
    <property type="entry name" value="TENECTIN ISOFORM 1-RELATED"/>
    <property type="match status" value="1"/>
</dbReference>
<protein>
    <submittedName>
        <fullName evidence="6">(Mediterranean fruit fly) hypothetical protein</fullName>
    </submittedName>
</protein>
<evidence type="ECO:0000313" key="7">
    <source>
        <dbReference type="Proteomes" id="UP000606786"/>
    </source>
</evidence>
<feature type="compositionally biased region" description="Low complexity" evidence="4">
    <location>
        <begin position="397"/>
        <end position="409"/>
    </location>
</feature>
<evidence type="ECO:0000256" key="2">
    <source>
        <dbReference type="ARBA" id="ARBA00022525"/>
    </source>
</evidence>
<dbReference type="EMBL" id="CAJHJT010000012">
    <property type="protein sequence ID" value="CAD6998301.1"/>
    <property type="molecule type" value="Genomic_DNA"/>
</dbReference>
<proteinExistence type="predicted"/>
<keyword evidence="2" id="KW-0964">Secreted</keyword>
<dbReference type="GO" id="GO:0005576">
    <property type="term" value="C:extracellular region"/>
    <property type="evidence" value="ECO:0007669"/>
    <property type="project" value="UniProtKB-SubCell"/>
</dbReference>
<feature type="compositionally biased region" description="Polar residues" evidence="4">
    <location>
        <begin position="418"/>
        <end position="449"/>
    </location>
</feature>
<sequence>MHVARGRLQAHLCGLHCCPVRYDCTSKPSGKSSQEVRYRKTSNKHYLRMSQRLQRNRGCTVDKQFYVEGQKMRSDADKPCDICFCIRGVRRCAPKKCSPALKNCIPVVPKGQCCPSSYDCGSQRAQSSRQFNLFSLLFGKEDEVNGTNDTNKIPAEYPPDRHPSVTVTHNQNILEKNNEKSILDTIREGLEIIDGNNEEVIAQNIDKLAAPLTRVVTEAQISSQATEADNVGTEVSFLDLLLGSDEEEDPTKVTSEVAPELKTTTGYEGLSWVDILLGPEEHNQKTDSTPKGERIGTAETTLRYQYEPSLASIDRIDQDFADFSGNGEIIVGDPQSSESLERPIGKYTEQENNGIGNESFKVLHNVKQINNVVLGHLKEEEAAVDAVESATTAAITKTTTTTTSTTTKTPEPVEPNKPTITTKTTQRPNSKAPISTSSKPLPTPASTQKPTHKPIELKFKPKSTQKPSETVMKTTTTRPRTKHRPQCRLFKKRRRMAC</sequence>
<dbReference type="SUPFAM" id="SSF57603">
    <property type="entry name" value="FnI-like domain"/>
    <property type="match status" value="1"/>
</dbReference>
<comment type="subcellular location">
    <subcellularLocation>
        <location evidence="1">Secreted</location>
    </subcellularLocation>
</comment>
<feature type="region of interest" description="Disordered" evidence="4">
    <location>
        <begin position="397"/>
        <end position="486"/>
    </location>
</feature>
<dbReference type="InterPro" id="IPR001007">
    <property type="entry name" value="VWF_dom"/>
</dbReference>
<reference evidence="6" key="1">
    <citation type="submission" date="2020-11" db="EMBL/GenBank/DDBJ databases">
        <authorList>
            <person name="Whitehead M."/>
        </authorList>
    </citation>
    <scope>NUCLEOTIDE SEQUENCE</scope>
    <source>
        <strain evidence="6">EGII</strain>
    </source>
</reference>
<evidence type="ECO:0000256" key="3">
    <source>
        <dbReference type="ARBA" id="ARBA00022729"/>
    </source>
</evidence>
<keyword evidence="3" id="KW-0732">Signal</keyword>
<dbReference type="Proteomes" id="UP000606786">
    <property type="component" value="Unassembled WGS sequence"/>
</dbReference>
<dbReference type="InterPro" id="IPR052424">
    <property type="entry name" value="Kielin_Chordin-BMP_Reg"/>
</dbReference>
<evidence type="ECO:0000259" key="5">
    <source>
        <dbReference type="SMART" id="SM00214"/>
    </source>
</evidence>
<feature type="compositionally biased region" description="Polar residues" evidence="4">
    <location>
        <begin position="462"/>
        <end position="472"/>
    </location>
</feature>
<evidence type="ECO:0000256" key="1">
    <source>
        <dbReference type="ARBA" id="ARBA00004613"/>
    </source>
</evidence>
<organism evidence="6 7">
    <name type="scientific">Ceratitis capitata</name>
    <name type="common">Mediterranean fruit fly</name>
    <name type="synonym">Tephritis capitata</name>
    <dbReference type="NCBI Taxonomy" id="7213"/>
    <lineage>
        <taxon>Eukaryota</taxon>
        <taxon>Metazoa</taxon>
        <taxon>Ecdysozoa</taxon>
        <taxon>Arthropoda</taxon>
        <taxon>Hexapoda</taxon>
        <taxon>Insecta</taxon>
        <taxon>Pterygota</taxon>
        <taxon>Neoptera</taxon>
        <taxon>Endopterygota</taxon>
        <taxon>Diptera</taxon>
        <taxon>Brachycera</taxon>
        <taxon>Muscomorpha</taxon>
        <taxon>Tephritoidea</taxon>
        <taxon>Tephritidae</taxon>
        <taxon>Ceratitis</taxon>
        <taxon>Ceratitis</taxon>
    </lineage>
</organism>
<evidence type="ECO:0000256" key="4">
    <source>
        <dbReference type="SAM" id="MobiDB-lite"/>
    </source>
</evidence>